<keyword evidence="3" id="KW-1185">Reference proteome</keyword>
<reference evidence="2 3" key="1">
    <citation type="submission" date="2020-06" db="EMBL/GenBank/DDBJ databases">
        <authorList>
            <person name="Criscuolo A."/>
        </authorList>
    </citation>
    <scope>NUCLEOTIDE SEQUENCE [LARGE SCALE GENOMIC DNA]</scope>
    <source>
        <strain evidence="2">PXU-55</strain>
    </source>
</reference>
<dbReference type="RefSeq" id="WP_180856576.1">
    <property type="nucleotide sequence ID" value="NZ_CAIJDE010000029.1"/>
</dbReference>
<evidence type="ECO:0000256" key="1">
    <source>
        <dbReference type="SAM" id="Phobius"/>
    </source>
</evidence>
<evidence type="ECO:0000313" key="3">
    <source>
        <dbReference type="Proteomes" id="UP000533639"/>
    </source>
</evidence>
<protein>
    <recommendedName>
        <fullName evidence="4">DUF4280 domain-containing protein</fullName>
    </recommendedName>
</protein>
<keyword evidence="1" id="KW-1133">Transmembrane helix</keyword>
<comment type="caution">
    <text evidence="2">The sequence shown here is derived from an EMBL/GenBank/DDBJ whole genome shotgun (WGS) entry which is preliminary data.</text>
</comment>
<keyword evidence="1" id="KW-0472">Membrane</keyword>
<keyword evidence="1" id="KW-0812">Transmembrane</keyword>
<dbReference type="Proteomes" id="UP000533639">
    <property type="component" value="Unassembled WGS sequence"/>
</dbReference>
<feature type="transmembrane region" description="Helical" evidence="1">
    <location>
        <begin position="87"/>
        <end position="106"/>
    </location>
</feature>
<organism evidence="2 3">
    <name type="scientific">Flavobacterium panici</name>
    <dbReference type="NCBI Taxonomy" id="2654843"/>
    <lineage>
        <taxon>Bacteria</taxon>
        <taxon>Pseudomonadati</taxon>
        <taxon>Bacteroidota</taxon>
        <taxon>Flavobacteriia</taxon>
        <taxon>Flavobacteriales</taxon>
        <taxon>Flavobacteriaceae</taxon>
        <taxon>Flavobacterium</taxon>
    </lineage>
</organism>
<feature type="transmembrane region" description="Helical" evidence="1">
    <location>
        <begin position="62"/>
        <end position="81"/>
    </location>
</feature>
<dbReference type="AlphaFoldDB" id="A0A9N8J056"/>
<sequence>MSQSFVPQGTSVICTMMTCGSPQEIGITRTAYNIHTEKGQPLLNINDKKLSAEFGCKKPAKFWGGLKALCIGIAIAAAVVLTGGAAIAIVAVALTVAVAAGVTSIYKTAHACDVISSYEWVFFHQTVYIEGASALLNSSQMTCIEGKGLINIIMDPVIARDAAEYISNNNNKEILAQEGSMLAMGFIGVYSAAVLAPTAALALSAVSVSAVVSLAMYAPGEWMGDNISNEAGANVASNVTGDLVGTAVTAGESGVLKEVAIGVAENTANKSLPSMVRGLAQYGAGSVMDDIGKSLEGAIRYAVGKTKFNFSIDTPSLGGMLCNIIIGTASDNYENGLKDATEKASDKFNTDDKSNGISVIALTK</sequence>
<evidence type="ECO:0008006" key="4">
    <source>
        <dbReference type="Google" id="ProtNLM"/>
    </source>
</evidence>
<evidence type="ECO:0000313" key="2">
    <source>
        <dbReference type="EMBL" id="CAC9972988.1"/>
    </source>
</evidence>
<accession>A0A9N8J056</accession>
<gene>
    <name evidence="2" type="ORF">FLAPXU55_00667</name>
</gene>
<proteinExistence type="predicted"/>
<dbReference type="EMBL" id="CAIJDE010000029">
    <property type="protein sequence ID" value="CAC9972988.1"/>
    <property type="molecule type" value="Genomic_DNA"/>
</dbReference>
<name>A0A9N8J056_9FLAO</name>